<dbReference type="CDD" id="cd06171">
    <property type="entry name" value="Sigma70_r4"/>
    <property type="match status" value="1"/>
</dbReference>
<evidence type="ECO:0000256" key="2">
    <source>
        <dbReference type="ARBA" id="ARBA00023015"/>
    </source>
</evidence>
<dbReference type="InterPro" id="IPR014284">
    <property type="entry name" value="RNA_pol_sigma-70_dom"/>
</dbReference>
<sequence>MKKNRESDRQFVRLFLSSRPRLFSLVSRYLKRPQDVEDVVQETFVRSYQSWIDQRIEQPENYLFRTARNLSLKHLGSHNNKITDFIEDLELSEVLDSGDSVLRQIEGSERFALFCEATRALPEQCRKVFILKKVYGLRHNEIAERLGITVSTANQHLAKALARVTEYMREHGYLEGGDGE</sequence>
<dbReference type="KEGG" id="kim:G3T16_17960"/>
<evidence type="ECO:0000259" key="6">
    <source>
        <dbReference type="Pfam" id="PF04542"/>
    </source>
</evidence>
<keyword evidence="9" id="KW-1185">Reference proteome</keyword>
<evidence type="ECO:0000256" key="5">
    <source>
        <dbReference type="ARBA" id="ARBA00023163"/>
    </source>
</evidence>
<dbReference type="AlphaFoldDB" id="A0A6C0U8V3"/>
<proteinExistence type="inferred from homology"/>
<dbReference type="EMBL" id="CP048711">
    <property type="protein sequence ID" value="QIB66995.1"/>
    <property type="molecule type" value="Genomic_DNA"/>
</dbReference>
<dbReference type="SUPFAM" id="SSF88946">
    <property type="entry name" value="Sigma2 domain of RNA polymerase sigma factors"/>
    <property type="match status" value="1"/>
</dbReference>
<dbReference type="PANTHER" id="PTHR43133">
    <property type="entry name" value="RNA POLYMERASE ECF-TYPE SIGMA FACTO"/>
    <property type="match status" value="1"/>
</dbReference>
<dbReference type="Pfam" id="PF08281">
    <property type="entry name" value="Sigma70_r4_2"/>
    <property type="match status" value="1"/>
</dbReference>
<evidence type="ECO:0000256" key="3">
    <source>
        <dbReference type="ARBA" id="ARBA00023082"/>
    </source>
</evidence>
<dbReference type="GO" id="GO:0003677">
    <property type="term" value="F:DNA binding"/>
    <property type="evidence" value="ECO:0007669"/>
    <property type="project" value="UniProtKB-KW"/>
</dbReference>
<name>A0A6C0U8V3_9GAMM</name>
<dbReference type="GO" id="GO:0016987">
    <property type="term" value="F:sigma factor activity"/>
    <property type="evidence" value="ECO:0007669"/>
    <property type="project" value="UniProtKB-KW"/>
</dbReference>
<feature type="domain" description="RNA polymerase sigma-70 region 2" evidence="6">
    <location>
        <begin position="15"/>
        <end position="78"/>
    </location>
</feature>
<keyword evidence="2" id="KW-0805">Transcription regulation</keyword>
<dbReference type="Pfam" id="PF04542">
    <property type="entry name" value="Sigma70_r2"/>
    <property type="match status" value="1"/>
</dbReference>
<accession>A0A6C0U8V3</accession>
<dbReference type="InterPro" id="IPR039425">
    <property type="entry name" value="RNA_pol_sigma-70-like"/>
</dbReference>
<keyword evidence="4" id="KW-0238">DNA-binding</keyword>
<reference evidence="8 9" key="1">
    <citation type="submission" date="2020-02" db="EMBL/GenBank/DDBJ databases">
        <title>Genome sequencing for Kineobactrum sp. M2.</title>
        <authorList>
            <person name="Park S.-J."/>
        </authorList>
    </citation>
    <scope>NUCLEOTIDE SEQUENCE [LARGE SCALE GENOMIC DNA]</scope>
    <source>
        <strain evidence="8 9">M2</strain>
    </source>
</reference>
<keyword evidence="5" id="KW-0804">Transcription</keyword>
<gene>
    <name evidence="8" type="ORF">G3T16_17960</name>
</gene>
<dbReference type="Proteomes" id="UP000477680">
    <property type="component" value="Chromosome"/>
</dbReference>
<comment type="similarity">
    <text evidence="1">Belongs to the sigma-70 factor family. ECF subfamily.</text>
</comment>
<dbReference type="InterPro" id="IPR013324">
    <property type="entry name" value="RNA_pol_sigma_r3/r4-like"/>
</dbReference>
<dbReference type="InterPro" id="IPR013325">
    <property type="entry name" value="RNA_pol_sigma_r2"/>
</dbReference>
<keyword evidence="3" id="KW-0731">Sigma factor</keyword>
<feature type="domain" description="RNA polymerase sigma factor 70 region 4 type 2" evidence="7">
    <location>
        <begin position="117"/>
        <end position="163"/>
    </location>
</feature>
<dbReference type="SUPFAM" id="SSF88659">
    <property type="entry name" value="Sigma3 and sigma4 domains of RNA polymerase sigma factors"/>
    <property type="match status" value="1"/>
</dbReference>
<dbReference type="PANTHER" id="PTHR43133:SF8">
    <property type="entry name" value="RNA POLYMERASE SIGMA FACTOR HI_1459-RELATED"/>
    <property type="match status" value="1"/>
</dbReference>
<evidence type="ECO:0000259" key="7">
    <source>
        <dbReference type="Pfam" id="PF08281"/>
    </source>
</evidence>
<evidence type="ECO:0000256" key="1">
    <source>
        <dbReference type="ARBA" id="ARBA00010641"/>
    </source>
</evidence>
<dbReference type="GO" id="GO:0006352">
    <property type="term" value="P:DNA-templated transcription initiation"/>
    <property type="evidence" value="ECO:0007669"/>
    <property type="project" value="InterPro"/>
</dbReference>
<dbReference type="Gene3D" id="1.10.10.10">
    <property type="entry name" value="Winged helix-like DNA-binding domain superfamily/Winged helix DNA-binding domain"/>
    <property type="match status" value="1"/>
</dbReference>
<evidence type="ECO:0000313" key="8">
    <source>
        <dbReference type="EMBL" id="QIB66995.1"/>
    </source>
</evidence>
<evidence type="ECO:0000256" key="4">
    <source>
        <dbReference type="ARBA" id="ARBA00023125"/>
    </source>
</evidence>
<evidence type="ECO:0000313" key="9">
    <source>
        <dbReference type="Proteomes" id="UP000477680"/>
    </source>
</evidence>
<dbReference type="RefSeq" id="WP_163496423.1">
    <property type="nucleotide sequence ID" value="NZ_CP048711.1"/>
</dbReference>
<dbReference type="InterPro" id="IPR007627">
    <property type="entry name" value="RNA_pol_sigma70_r2"/>
</dbReference>
<dbReference type="Gene3D" id="1.10.1740.10">
    <property type="match status" value="1"/>
</dbReference>
<dbReference type="InterPro" id="IPR013249">
    <property type="entry name" value="RNA_pol_sigma70_r4_t2"/>
</dbReference>
<organism evidence="8 9">
    <name type="scientific">Kineobactrum salinum</name>
    <dbReference type="NCBI Taxonomy" id="2708301"/>
    <lineage>
        <taxon>Bacteria</taxon>
        <taxon>Pseudomonadati</taxon>
        <taxon>Pseudomonadota</taxon>
        <taxon>Gammaproteobacteria</taxon>
        <taxon>Cellvibrionales</taxon>
        <taxon>Halieaceae</taxon>
        <taxon>Kineobactrum</taxon>
    </lineage>
</organism>
<dbReference type="InterPro" id="IPR036388">
    <property type="entry name" value="WH-like_DNA-bd_sf"/>
</dbReference>
<protein>
    <submittedName>
        <fullName evidence="8">Sigma-70 family RNA polymerase sigma factor</fullName>
    </submittedName>
</protein>
<dbReference type="NCBIfam" id="TIGR02937">
    <property type="entry name" value="sigma70-ECF"/>
    <property type="match status" value="1"/>
</dbReference>